<name>A0A438EKM1_VITVI</name>
<dbReference type="Proteomes" id="UP000288805">
    <property type="component" value="Unassembled WGS sequence"/>
</dbReference>
<comment type="caution">
    <text evidence="1">The sequence shown here is derived from an EMBL/GenBank/DDBJ whole genome shotgun (WGS) entry which is preliminary data.</text>
</comment>
<accession>A0A438EKM1</accession>
<organism evidence="1 2">
    <name type="scientific">Vitis vinifera</name>
    <name type="common">Grape</name>
    <dbReference type="NCBI Taxonomy" id="29760"/>
    <lineage>
        <taxon>Eukaryota</taxon>
        <taxon>Viridiplantae</taxon>
        <taxon>Streptophyta</taxon>
        <taxon>Embryophyta</taxon>
        <taxon>Tracheophyta</taxon>
        <taxon>Spermatophyta</taxon>
        <taxon>Magnoliopsida</taxon>
        <taxon>eudicotyledons</taxon>
        <taxon>Gunneridae</taxon>
        <taxon>Pentapetalae</taxon>
        <taxon>rosids</taxon>
        <taxon>Vitales</taxon>
        <taxon>Vitaceae</taxon>
        <taxon>Viteae</taxon>
        <taxon>Vitis</taxon>
    </lineage>
</organism>
<evidence type="ECO:0000313" key="1">
    <source>
        <dbReference type="EMBL" id="RVW48250.1"/>
    </source>
</evidence>
<evidence type="ECO:0000313" key="2">
    <source>
        <dbReference type="Proteomes" id="UP000288805"/>
    </source>
</evidence>
<gene>
    <name evidence="1" type="ORF">CK203_069569</name>
</gene>
<reference evidence="1 2" key="1">
    <citation type="journal article" date="2018" name="PLoS Genet.">
        <title>Population sequencing reveals clonal diversity and ancestral inbreeding in the grapevine cultivar Chardonnay.</title>
        <authorList>
            <person name="Roach M.J."/>
            <person name="Johnson D.L."/>
            <person name="Bohlmann J."/>
            <person name="van Vuuren H.J."/>
            <person name="Jones S.J."/>
            <person name="Pretorius I.S."/>
            <person name="Schmidt S.A."/>
            <person name="Borneman A.R."/>
        </authorList>
    </citation>
    <scope>NUCLEOTIDE SEQUENCE [LARGE SCALE GENOMIC DNA]</scope>
    <source>
        <strain evidence="2">cv. Chardonnay</strain>
        <tissue evidence="1">Leaf</tissue>
    </source>
</reference>
<proteinExistence type="predicted"/>
<dbReference type="AlphaFoldDB" id="A0A438EKM1"/>
<sequence>MRKEQRRAESEDGGLTNNFMDVRRRPVGSVKAKPNGKPLVEVDVDVHDPIKASDALPLPLYLANAVFFGFSSPSSISS</sequence>
<dbReference type="EMBL" id="QGNW01001255">
    <property type="protein sequence ID" value="RVW48250.1"/>
    <property type="molecule type" value="Genomic_DNA"/>
</dbReference>
<protein>
    <submittedName>
        <fullName evidence="1">Uncharacterized protein</fullName>
    </submittedName>
</protein>